<evidence type="ECO:0008006" key="3">
    <source>
        <dbReference type="Google" id="ProtNLM"/>
    </source>
</evidence>
<evidence type="ECO:0000313" key="1">
    <source>
        <dbReference type="EMBL" id="QAT87890.1"/>
    </source>
</evidence>
<evidence type="ECO:0000313" key="2">
    <source>
        <dbReference type="Proteomes" id="UP000288758"/>
    </source>
</evidence>
<sequence length="250" mass="26681">MLRWSAAALALFAVGCGPVEEQPLAPEPTAQETLETQEAALATRACTNSLGCREACTCQGGYCVPDGFGPPPPEGHCDQPPVRVCSTGSDCASGCNCVGNVCVNDGFSPPANCLLAPPDSYESDNTHTSASSYLGTPQLNHSFHRQNDVDWVLVATPINQVMTVETYNLRNGPWMRIDIYAYNYATRTLGALVGSTSSTVCSQITPSCFIYRATANVVANGVYAVKITDARNRPAGSDYTPTAKYDLKMY</sequence>
<gene>
    <name evidence="1" type="ORF">EJ065_6361</name>
</gene>
<dbReference type="PROSITE" id="PS51257">
    <property type="entry name" value="PROKAR_LIPOPROTEIN"/>
    <property type="match status" value="1"/>
</dbReference>
<accession>A0A410S172</accession>
<dbReference type="Gene3D" id="2.60.120.380">
    <property type="match status" value="1"/>
</dbReference>
<organism evidence="1 2">
    <name type="scientific">Corallococcus coralloides</name>
    <name type="common">Myxococcus coralloides</name>
    <dbReference type="NCBI Taxonomy" id="184914"/>
    <lineage>
        <taxon>Bacteria</taxon>
        <taxon>Pseudomonadati</taxon>
        <taxon>Myxococcota</taxon>
        <taxon>Myxococcia</taxon>
        <taxon>Myxococcales</taxon>
        <taxon>Cystobacterineae</taxon>
        <taxon>Myxococcaceae</taxon>
        <taxon>Corallococcus</taxon>
    </lineage>
</organism>
<dbReference type="AlphaFoldDB" id="A0A410S172"/>
<protein>
    <recommendedName>
        <fullName evidence="3">Lipoprotein</fullName>
    </recommendedName>
</protein>
<name>A0A410S172_CORCK</name>
<dbReference type="Proteomes" id="UP000288758">
    <property type="component" value="Chromosome"/>
</dbReference>
<proteinExistence type="predicted"/>
<dbReference type="EMBL" id="CP034669">
    <property type="protein sequence ID" value="QAT87890.1"/>
    <property type="molecule type" value="Genomic_DNA"/>
</dbReference>
<reference evidence="1 2" key="1">
    <citation type="submission" date="2018-12" db="EMBL/GenBank/DDBJ databases">
        <title>Complete Genome Sequence of the Corallopyronin A producing Myxobacterium Corallococcus coralloides B035.</title>
        <authorList>
            <person name="Bouhired S.M."/>
            <person name="Rupp O."/>
            <person name="Blom J."/>
            <person name="Schaeberle T.F."/>
            <person name="Kehraus S."/>
            <person name="Schiefer A."/>
            <person name="Pfarr K."/>
            <person name="Goesmann A."/>
            <person name="Hoerauf A."/>
            <person name="Koenig G.M."/>
        </authorList>
    </citation>
    <scope>NUCLEOTIDE SEQUENCE [LARGE SCALE GENOMIC DNA]</scope>
    <source>
        <strain evidence="1 2">B035</strain>
    </source>
</reference>